<comment type="caution">
    <text evidence="2">The sequence shown here is derived from an EMBL/GenBank/DDBJ whole genome shotgun (WGS) entry which is preliminary data.</text>
</comment>
<organism evidence="2 3">
    <name type="scientific">Pseudomonas gessardii</name>
    <dbReference type="NCBI Taxonomy" id="78544"/>
    <lineage>
        <taxon>Bacteria</taxon>
        <taxon>Pseudomonadati</taxon>
        <taxon>Pseudomonadota</taxon>
        <taxon>Gammaproteobacteria</taxon>
        <taxon>Pseudomonadales</taxon>
        <taxon>Pseudomonadaceae</taxon>
        <taxon>Pseudomonas</taxon>
    </lineage>
</organism>
<evidence type="ECO:0000259" key="1">
    <source>
        <dbReference type="Pfam" id="PF12307"/>
    </source>
</evidence>
<dbReference type="RefSeq" id="WP_236309117.1">
    <property type="nucleotide sequence ID" value="NZ_WKED01000012.1"/>
</dbReference>
<accession>A0ABS9F3U3</accession>
<proteinExistence type="predicted"/>
<dbReference type="InterPro" id="IPR022081">
    <property type="entry name" value="DUF3631"/>
</dbReference>
<evidence type="ECO:0000313" key="2">
    <source>
        <dbReference type="EMBL" id="MCF5107055.1"/>
    </source>
</evidence>
<sequence>MTASNVSPLVPEASPAPDPIADALSKLKLDPGAVFETEVLVLLRQTRDTDPARWARYRQAIKAAGVVSMADLDKLTSTSSPKEVGSAELFPEVMLWPDSVDGAELLHEVAAAIRHHVIADPPTIHAAALWVAFTWFIDVVDVAPIANITAPEKRCGKTVMLGALARLSCRPLAVSNIAPAALFRSLELWTPTLLIDEVDAFLAEHEEARGILNAGFTRDTAFVIRCVGDDHMPTRFNVWGAKALCGIGKIADTLADRSIPLRLRRKMIGERTAKIRHANADHFATLAGMLARFAIDNRDAVRLARPAEIEGLNDRANDCWEPLLKIAEVAGGDWLRLARQSAVTLHGLEGETPSADAELLTDIRATFTEKHAIKLFGDDLLAVLLADEEAPWATWSKGRPMTRRQLTARLEGFGVKSKDVRIGEVVKKGFDRTDFEDVWKRYLSATTPAATAATATTLQLSNHAAYSDFSNATQVASVANQNTLKASSPEACSVVADRKVVQLKDNTAEYF</sequence>
<dbReference type="EMBL" id="WKED01000012">
    <property type="protein sequence ID" value="MCF5107055.1"/>
    <property type="molecule type" value="Genomic_DNA"/>
</dbReference>
<keyword evidence="3" id="KW-1185">Reference proteome</keyword>
<name>A0ABS9F3U3_9PSED</name>
<dbReference type="Proteomes" id="UP000814003">
    <property type="component" value="Unassembled WGS sequence"/>
</dbReference>
<protein>
    <submittedName>
        <fullName evidence="2">DUF3631 domain-containing protein</fullName>
    </submittedName>
</protein>
<reference evidence="2 3" key="1">
    <citation type="submission" date="2019-11" db="EMBL/GenBank/DDBJ databases">
        <title>Epiphytic Pseudomonas syringae from cherry orchards.</title>
        <authorList>
            <person name="Hulin M.T."/>
        </authorList>
    </citation>
    <scope>NUCLEOTIDE SEQUENCE [LARGE SCALE GENOMIC DNA]</scope>
    <source>
        <strain evidence="2 3">PA-6-5B</strain>
    </source>
</reference>
<feature type="domain" description="DUF3631" evidence="1">
    <location>
        <begin position="262"/>
        <end position="442"/>
    </location>
</feature>
<evidence type="ECO:0000313" key="3">
    <source>
        <dbReference type="Proteomes" id="UP000814003"/>
    </source>
</evidence>
<dbReference type="Pfam" id="PF12307">
    <property type="entry name" value="DUF3631"/>
    <property type="match status" value="1"/>
</dbReference>
<gene>
    <name evidence="2" type="ORF">GIW56_09410</name>
</gene>